<comment type="subcellular location">
    <subcellularLocation>
        <location evidence="1">Cell membrane</location>
        <topology evidence="1">Multi-pass membrane protein</topology>
    </subcellularLocation>
</comment>
<gene>
    <name evidence="7" type="ORF">J4557_11510</name>
</gene>
<evidence type="ECO:0000256" key="3">
    <source>
        <dbReference type="ARBA" id="ARBA00022692"/>
    </source>
</evidence>
<keyword evidence="8" id="KW-1185">Reference proteome</keyword>
<name>A0ABS3QW03_9ACTN</name>
<protein>
    <submittedName>
        <fullName evidence="7">LysE family translocator</fullName>
    </submittedName>
</protein>
<evidence type="ECO:0000256" key="1">
    <source>
        <dbReference type="ARBA" id="ARBA00004651"/>
    </source>
</evidence>
<feature type="transmembrane region" description="Helical" evidence="6">
    <location>
        <begin position="6"/>
        <end position="26"/>
    </location>
</feature>
<feature type="transmembrane region" description="Helical" evidence="6">
    <location>
        <begin position="183"/>
        <end position="200"/>
    </location>
</feature>
<accession>A0ABS3QW03</accession>
<dbReference type="EMBL" id="JAGEOK010000006">
    <property type="protein sequence ID" value="MBO2438147.1"/>
    <property type="molecule type" value="Genomic_DNA"/>
</dbReference>
<keyword evidence="5 6" id="KW-0472">Membrane</keyword>
<evidence type="ECO:0000256" key="2">
    <source>
        <dbReference type="ARBA" id="ARBA00022475"/>
    </source>
</evidence>
<dbReference type="RefSeq" id="WP_208266461.1">
    <property type="nucleotide sequence ID" value="NZ_BAAAGM010000018.1"/>
</dbReference>
<keyword evidence="2" id="KW-1003">Cell membrane</keyword>
<keyword evidence="3 6" id="KW-0812">Transmembrane</keyword>
<evidence type="ECO:0000313" key="8">
    <source>
        <dbReference type="Proteomes" id="UP000666915"/>
    </source>
</evidence>
<sequence>MATGSVLAFWSVAFLLIAVPGADWAFTISAGLRGRSVLPAVGGLVTGYAAVTIVVAAGVGALVAGSPGLLAGLTLVGGAYLVWHGVTTLMRPSAPDPQGARSEGTEWRIFLRGIGVSGLNPKGLLIFVALLPQFTDPDGRWPIAGQIGVLGTTYMATCALFYLALGTLARGALRGRPAAARSIGRLSGAAMAGLGAWLLVDRLLL</sequence>
<dbReference type="InterPro" id="IPR001123">
    <property type="entry name" value="LeuE-type"/>
</dbReference>
<reference evidence="7 8" key="1">
    <citation type="submission" date="2021-03" db="EMBL/GenBank/DDBJ databases">
        <authorList>
            <person name="Kanchanasin P."/>
            <person name="Saeng-In P."/>
            <person name="Phongsopitanun W."/>
            <person name="Yuki M."/>
            <person name="Kudo T."/>
            <person name="Ohkuma M."/>
            <person name="Tanasupawat S."/>
        </authorList>
    </citation>
    <scope>NUCLEOTIDE SEQUENCE [LARGE SCALE GENOMIC DNA]</scope>
    <source>
        <strain evidence="7 8">L46</strain>
    </source>
</reference>
<comment type="caution">
    <text evidence="7">The sequence shown here is derived from an EMBL/GenBank/DDBJ whole genome shotgun (WGS) entry which is preliminary data.</text>
</comment>
<evidence type="ECO:0000256" key="5">
    <source>
        <dbReference type="ARBA" id="ARBA00023136"/>
    </source>
</evidence>
<feature type="transmembrane region" description="Helical" evidence="6">
    <location>
        <begin position="69"/>
        <end position="89"/>
    </location>
</feature>
<dbReference type="Proteomes" id="UP000666915">
    <property type="component" value="Unassembled WGS sequence"/>
</dbReference>
<feature type="transmembrane region" description="Helical" evidence="6">
    <location>
        <begin position="109"/>
        <end position="131"/>
    </location>
</feature>
<organism evidence="7 8">
    <name type="scientific">Actinomadura nitritigenes</name>
    <dbReference type="NCBI Taxonomy" id="134602"/>
    <lineage>
        <taxon>Bacteria</taxon>
        <taxon>Bacillati</taxon>
        <taxon>Actinomycetota</taxon>
        <taxon>Actinomycetes</taxon>
        <taxon>Streptosporangiales</taxon>
        <taxon>Thermomonosporaceae</taxon>
        <taxon>Actinomadura</taxon>
    </lineage>
</organism>
<proteinExistence type="predicted"/>
<evidence type="ECO:0000313" key="7">
    <source>
        <dbReference type="EMBL" id="MBO2438147.1"/>
    </source>
</evidence>
<dbReference type="Pfam" id="PF01810">
    <property type="entry name" value="LysE"/>
    <property type="match status" value="1"/>
</dbReference>
<feature type="transmembrane region" description="Helical" evidence="6">
    <location>
        <begin position="143"/>
        <end position="163"/>
    </location>
</feature>
<feature type="transmembrane region" description="Helical" evidence="6">
    <location>
        <begin position="38"/>
        <end position="63"/>
    </location>
</feature>
<keyword evidence="4 6" id="KW-1133">Transmembrane helix</keyword>
<evidence type="ECO:0000256" key="4">
    <source>
        <dbReference type="ARBA" id="ARBA00022989"/>
    </source>
</evidence>
<dbReference type="PANTHER" id="PTHR30086">
    <property type="entry name" value="ARGININE EXPORTER PROTEIN ARGO"/>
    <property type="match status" value="1"/>
</dbReference>
<evidence type="ECO:0000256" key="6">
    <source>
        <dbReference type="SAM" id="Phobius"/>
    </source>
</evidence>
<dbReference type="PANTHER" id="PTHR30086:SF20">
    <property type="entry name" value="ARGININE EXPORTER PROTEIN ARGO-RELATED"/>
    <property type="match status" value="1"/>
</dbReference>